<accession>A0ABM4UTZ3</accession>
<evidence type="ECO:0000313" key="4">
    <source>
        <dbReference type="Proteomes" id="UP001652660"/>
    </source>
</evidence>
<name>A0ABM4UTZ3_COFAR</name>
<dbReference type="RefSeq" id="XP_071910757.1">
    <property type="nucleotide sequence ID" value="XM_072054656.1"/>
</dbReference>
<sequence>MAMASSMSDNRFVMGYPSMNNDGNKYSQAPPPPVPGYVLQGAYPPPPPPQPPYFGYPGAPTESKKQVSPSFNVWYNSRNYGPSGWALPEDDSSKRFGRVMLVTMVTLIVSMCMVSLVIWFLFGTQIPEFDVSSLAVSNLNGNDSVITANWDVNITVFKPDTDLRVDFDSVKASIFYKNYPLAAAAVEPFYSHGNRLLSLQIRMDNATAPGKPFLAGEIIENKNGGMLFVSVRLRMEAKFQSGSVWRKETLRVFCEDLKINFSPAGGDGTLAEDSQTECLIFT</sequence>
<dbReference type="PANTHER" id="PTHR31234:SF55">
    <property type="entry name" value="LATE EMBRYOGENESIS ABUNDANT (LEA) HYDROXYPROLINE-RICH GLYCOPROTEIN FAMILY"/>
    <property type="match status" value="1"/>
</dbReference>
<dbReference type="PANTHER" id="PTHR31234">
    <property type="entry name" value="LATE EMBRYOGENESIS ABUNDANT (LEA) HYDROXYPROLINE-RICH GLYCOPROTEIN FAMILY"/>
    <property type="match status" value="1"/>
</dbReference>
<comment type="subcellular location">
    <subcellularLocation>
        <location evidence="1">Membrane</location>
    </subcellularLocation>
</comment>
<reference evidence="5" key="1">
    <citation type="submission" date="2025-08" db="UniProtKB">
        <authorList>
            <consortium name="RefSeq"/>
        </authorList>
    </citation>
    <scope>IDENTIFICATION</scope>
    <source>
        <tissue evidence="5">Leaves</tissue>
    </source>
</reference>
<evidence type="ECO:0000256" key="2">
    <source>
        <dbReference type="ARBA" id="ARBA00023136"/>
    </source>
</evidence>
<evidence type="ECO:0000256" key="1">
    <source>
        <dbReference type="ARBA" id="ARBA00004370"/>
    </source>
</evidence>
<keyword evidence="3" id="KW-1133">Transmembrane helix</keyword>
<dbReference type="Proteomes" id="UP001652660">
    <property type="component" value="Chromosome 6e"/>
</dbReference>
<organism evidence="4 5">
    <name type="scientific">Coffea arabica</name>
    <name type="common">Arabian coffee</name>
    <dbReference type="NCBI Taxonomy" id="13443"/>
    <lineage>
        <taxon>Eukaryota</taxon>
        <taxon>Viridiplantae</taxon>
        <taxon>Streptophyta</taxon>
        <taxon>Embryophyta</taxon>
        <taxon>Tracheophyta</taxon>
        <taxon>Spermatophyta</taxon>
        <taxon>Magnoliopsida</taxon>
        <taxon>eudicotyledons</taxon>
        <taxon>Gunneridae</taxon>
        <taxon>Pentapetalae</taxon>
        <taxon>asterids</taxon>
        <taxon>lamiids</taxon>
        <taxon>Gentianales</taxon>
        <taxon>Rubiaceae</taxon>
        <taxon>Ixoroideae</taxon>
        <taxon>Gardenieae complex</taxon>
        <taxon>Bertiereae - Coffeeae clade</taxon>
        <taxon>Coffeeae</taxon>
        <taxon>Coffea</taxon>
    </lineage>
</organism>
<evidence type="ECO:0000313" key="5">
    <source>
        <dbReference type="RefSeq" id="XP_071910757.1"/>
    </source>
</evidence>
<dbReference type="GeneID" id="113695791"/>
<gene>
    <name evidence="5" type="primary">LOC113695791</name>
</gene>
<dbReference type="InterPro" id="IPR044839">
    <property type="entry name" value="NDR1-like"/>
</dbReference>
<keyword evidence="3" id="KW-0812">Transmembrane</keyword>
<protein>
    <recommendedName>
        <fullName evidence="6">NDR1/HIN1-like protein 6</fullName>
    </recommendedName>
</protein>
<keyword evidence="2 3" id="KW-0472">Membrane</keyword>
<evidence type="ECO:0008006" key="6">
    <source>
        <dbReference type="Google" id="ProtNLM"/>
    </source>
</evidence>
<evidence type="ECO:0000256" key="3">
    <source>
        <dbReference type="SAM" id="Phobius"/>
    </source>
</evidence>
<feature type="transmembrane region" description="Helical" evidence="3">
    <location>
        <begin position="99"/>
        <end position="122"/>
    </location>
</feature>
<keyword evidence="4" id="KW-1185">Reference proteome</keyword>
<proteinExistence type="predicted"/>